<accession>A0A9J6FJ09</accession>
<dbReference type="InterPro" id="IPR055251">
    <property type="entry name" value="SOS1_NGEF_PH"/>
</dbReference>
<dbReference type="PANTHER" id="PTHR22826">
    <property type="entry name" value="RHO GUANINE EXCHANGE FACTOR-RELATED"/>
    <property type="match status" value="1"/>
</dbReference>
<proteinExistence type="predicted"/>
<feature type="region of interest" description="Disordered" evidence="2">
    <location>
        <begin position="218"/>
        <end position="261"/>
    </location>
</feature>
<evidence type="ECO:0000313" key="5">
    <source>
        <dbReference type="EMBL" id="KAH9362807.1"/>
    </source>
</evidence>
<feature type="compositionally biased region" description="Low complexity" evidence="2">
    <location>
        <begin position="17"/>
        <end position="26"/>
    </location>
</feature>
<dbReference type="EMBL" id="JABSTR010000001">
    <property type="protein sequence ID" value="KAH9362807.1"/>
    <property type="molecule type" value="Genomic_DNA"/>
</dbReference>
<feature type="domain" description="DH" evidence="4">
    <location>
        <begin position="307"/>
        <end position="425"/>
    </location>
</feature>
<dbReference type="Pfam" id="PF22697">
    <property type="entry name" value="SOS1_NGEF_PH"/>
    <property type="match status" value="1"/>
</dbReference>
<dbReference type="SUPFAM" id="SSF48065">
    <property type="entry name" value="DBL homology domain (DH-domain)"/>
    <property type="match status" value="1"/>
</dbReference>
<dbReference type="GO" id="GO:0005085">
    <property type="term" value="F:guanyl-nucleotide exchange factor activity"/>
    <property type="evidence" value="ECO:0007669"/>
    <property type="project" value="UniProtKB-KW"/>
</dbReference>
<feature type="region of interest" description="Disordered" evidence="2">
    <location>
        <begin position="133"/>
        <end position="185"/>
    </location>
</feature>
<keyword evidence="3" id="KW-1133">Transmembrane helix</keyword>
<dbReference type="PANTHER" id="PTHR22826:SF106">
    <property type="entry name" value="TRIO, ISOFORM A"/>
    <property type="match status" value="1"/>
</dbReference>
<feature type="region of interest" description="Disordered" evidence="2">
    <location>
        <begin position="1"/>
        <end position="26"/>
    </location>
</feature>
<protein>
    <recommendedName>
        <fullName evidence="4">DH domain-containing protein</fullName>
    </recommendedName>
</protein>
<feature type="region of interest" description="Disordered" evidence="2">
    <location>
        <begin position="541"/>
        <end position="584"/>
    </location>
</feature>
<dbReference type="Proteomes" id="UP000821853">
    <property type="component" value="Chromosome 1"/>
</dbReference>
<evidence type="ECO:0000256" key="2">
    <source>
        <dbReference type="SAM" id="MobiDB-lite"/>
    </source>
</evidence>
<dbReference type="Gene3D" id="1.20.900.10">
    <property type="entry name" value="Dbl homology (DH) domain"/>
    <property type="match status" value="1"/>
</dbReference>
<reference evidence="5 6" key="1">
    <citation type="journal article" date="2020" name="Cell">
        <title>Large-Scale Comparative Analyses of Tick Genomes Elucidate Their Genetic Diversity and Vector Capacities.</title>
        <authorList>
            <consortium name="Tick Genome and Microbiome Consortium (TIGMIC)"/>
            <person name="Jia N."/>
            <person name="Wang J."/>
            <person name="Shi W."/>
            <person name="Du L."/>
            <person name="Sun Y."/>
            <person name="Zhan W."/>
            <person name="Jiang J.F."/>
            <person name="Wang Q."/>
            <person name="Zhang B."/>
            <person name="Ji P."/>
            <person name="Bell-Sakyi L."/>
            <person name="Cui X.M."/>
            <person name="Yuan T.T."/>
            <person name="Jiang B.G."/>
            <person name="Yang W.F."/>
            <person name="Lam T.T."/>
            <person name="Chang Q.C."/>
            <person name="Ding S.J."/>
            <person name="Wang X.J."/>
            <person name="Zhu J.G."/>
            <person name="Ruan X.D."/>
            <person name="Zhao L."/>
            <person name="Wei J.T."/>
            <person name="Ye R.Z."/>
            <person name="Que T.C."/>
            <person name="Du C.H."/>
            <person name="Zhou Y.H."/>
            <person name="Cheng J.X."/>
            <person name="Dai P.F."/>
            <person name="Guo W.B."/>
            <person name="Han X.H."/>
            <person name="Huang E.J."/>
            <person name="Li L.F."/>
            <person name="Wei W."/>
            <person name="Gao Y.C."/>
            <person name="Liu J.Z."/>
            <person name="Shao H.Z."/>
            <person name="Wang X."/>
            <person name="Wang C.C."/>
            <person name="Yang T.C."/>
            <person name="Huo Q.B."/>
            <person name="Li W."/>
            <person name="Chen H.Y."/>
            <person name="Chen S.E."/>
            <person name="Zhou L.G."/>
            <person name="Ni X.B."/>
            <person name="Tian J.H."/>
            <person name="Sheng Y."/>
            <person name="Liu T."/>
            <person name="Pan Y.S."/>
            <person name="Xia L.Y."/>
            <person name="Li J."/>
            <person name="Zhao F."/>
            <person name="Cao W.C."/>
        </authorList>
    </citation>
    <scope>NUCLEOTIDE SEQUENCE [LARGE SCALE GENOMIC DNA]</scope>
    <source>
        <strain evidence="5">HaeL-2018</strain>
    </source>
</reference>
<dbReference type="GO" id="GO:0005737">
    <property type="term" value="C:cytoplasm"/>
    <property type="evidence" value="ECO:0007669"/>
    <property type="project" value="TreeGrafter"/>
</dbReference>
<dbReference type="SMART" id="SM00325">
    <property type="entry name" value="RhoGEF"/>
    <property type="match status" value="1"/>
</dbReference>
<comment type="caution">
    <text evidence="5">The sequence shown here is derived from an EMBL/GenBank/DDBJ whole genome shotgun (WGS) entry which is preliminary data.</text>
</comment>
<dbReference type="GO" id="GO:0035556">
    <property type="term" value="P:intracellular signal transduction"/>
    <property type="evidence" value="ECO:0007669"/>
    <property type="project" value="InterPro"/>
</dbReference>
<dbReference type="GO" id="GO:0007411">
    <property type="term" value="P:axon guidance"/>
    <property type="evidence" value="ECO:0007669"/>
    <property type="project" value="TreeGrafter"/>
</dbReference>
<organism evidence="5 6">
    <name type="scientific">Haemaphysalis longicornis</name>
    <name type="common">Bush tick</name>
    <dbReference type="NCBI Taxonomy" id="44386"/>
    <lineage>
        <taxon>Eukaryota</taxon>
        <taxon>Metazoa</taxon>
        <taxon>Ecdysozoa</taxon>
        <taxon>Arthropoda</taxon>
        <taxon>Chelicerata</taxon>
        <taxon>Arachnida</taxon>
        <taxon>Acari</taxon>
        <taxon>Parasitiformes</taxon>
        <taxon>Ixodida</taxon>
        <taxon>Ixodoidea</taxon>
        <taxon>Ixodidae</taxon>
        <taxon>Haemaphysalinae</taxon>
        <taxon>Haemaphysalis</taxon>
    </lineage>
</organism>
<evidence type="ECO:0000259" key="4">
    <source>
        <dbReference type="PROSITE" id="PS50010"/>
    </source>
</evidence>
<sequence>MRAGFSAVQLRSREKPAPGADRALGPRRAGLGLRAALPWALARRSRAPSFPSAGTPALAAFRPEGLLRGPVDRGHLRIDAILVKSGSTLHCLVFFALCIFLYTVAVSVLLFCASSLNHGAKIKFQLLSYKEDMGNKSSSPGPPPKPSEGAELNKVEQAVQPKSCASTKSSSVDVDPGGTAEEEEVCELPPPMEIQDHLFKPQQTPDFTIDPAEPEERALPGELEDPSKEKQALITQDDDSETTTSQEDPHDGGLETTVPDGREREKFLQKRRHVHRLSLPLATCLFGLKIAAYYSVVATSSARILHLFLAELEKCLEEPERLGLLFRRYERRLNMYVVYCQNKPKSEYIVSEYIDTYFEEIRQKLGHKLQLPDLLIKPVQRIMKYQLLLKDILKYTERAQLHKEAEDLRKAVHIMHVVPKAANDMMNVGRLQGFDGKITAQGKLLLQGLLLVSEPSTGAKFRERQVFLFEQIIILSEAVGVKTPFSNQAYIYKNHLQRPHFNPSSAPELSSLWNPSLRKTLSHPAAAHKCARGGVAVAESGVGVGVGGSTSKSMRQRDKKLVRPAEAEDRKPPQHSPGKGKRTFLEGIPQHAAPQGPAAAGGQARCSALASATAWTRPAGRRPRSSRPPTAAAGPRRVAPVVPPRALLVSGAPRRWVVS</sequence>
<dbReference type="GO" id="GO:0019898">
    <property type="term" value="C:extrinsic component of membrane"/>
    <property type="evidence" value="ECO:0007669"/>
    <property type="project" value="TreeGrafter"/>
</dbReference>
<feature type="transmembrane region" description="Helical" evidence="3">
    <location>
        <begin position="277"/>
        <end position="296"/>
    </location>
</feature>
<keyword evidence="6" id="KW-1185">Reference proteome</keyword>
<dbReference type="AlphaFoldDB" id="A0A9J6FJ09"/>
<dbReference type="PROSITE" id="PS00741">
    <property type="entry name" value="DH_1"/>
    <property type="match status" value="1"/>
</dbReference>
<dbReference type="Pfam" id="PF00621">
    <property type="entry name" value="RhoGEF"/>
    <property type="match status" value="1"/>
</dbReference>
<evidence type="ECO:0000256" key="3">
    <source>
        <dbReference type="SAM" id="Phobius"/>
    </source>
</evidence>
<dbReference type="InterPro" id="IPR001331">
    <property type="entry name" value="GDS_CDC24_CS"/>
</dbReference>
<name>A0A9J6FJ09_HAELO</name>
<feature type="compositionally biased region" description="Basic and acidic residues" evidence="2">
    <location>
        <begin position="218"/>
        <end position="231"/>
    </location>
</feature>
<dbReference type="InterPro" id="IPR011993">
    <property type="entry name" value="PH-like_dom_sf"/>
</dbReference>
<dbReference type="CDD" id="cd00160">
    <property type="entry name" value="RhoGEF"/>
    <property type="match status" value="1"/>
</dbReference>
<dbReference type="InterPro" id="IPR035899">
    <property type="entry name" value="DBL_dom_sf"/>
</dbReference>
<keyword evidence="3" id="KW-0812">Transmembrane</keyword>
<feature type="compositionally biased region" description="Basic and acidic residues" evidence="2">
    <location>
        <begin position="555"/>
        <end position="572"/>
    </location>
</feature>
<dbReference type="InterPro" id="IPR051336">
    <property type="entry name" value="RhoGEF_Guanine_NuclExch_SF"/>
</dbReference>
<feature type="transmembrane region" description="Helical" evidence="3">
    <location>
        <begin position="92"/>
        <end position="113"/>
    </location>
</feature>
<dbReference type="SUPFAM" id="SSF50729">
    <property type="entry name" value="PH domain-like"/>
    <property type="match status" value="1"/>
</dbReference>
<gene>
    <name evidence="5" type="ORF">HPB48_015230</name>
</gene>
<feature type="region of interest" description="Disordered" evidence="2">
    <location>
        <begin position="611"/>
        <end position="641"/>
    </location>
</feature>
<dbReference type="VEuPathDB" id="VectorBase:HLOH_054451"/>
<feature type="compositionally biased region" description="Polar residues" evidence="2">
    <location>
        <begin position="163"/>
        <end position="172"/>
    </location>
</feature>
<keyword evidence="3" id="KW-0472">Membrane</keyword>
<dbReference type="InterPro" id="IPR000219">
    <property type="entry name" value="DH_dom"/>
</dbReference>
<dbReference type="OrthoDB" id="10256089at2759"/>
<evidence type="ECO:0000313" key="6">
    <source>
        <dbReference type="Proteomes" id="UP000821853"/>
    </source>
</evidence>
<dbReference type="Gene3D" id="2.30.29.30">
    <property type="entry name" value="Pleckstrin-homology domain (PH domain)/Phosphotyrosine-binding domain (PTB)"/>
    <property type="match status" value="1"/>
</dbReference>
<feature type="compositionally biased region" description="Low complexity" evidence="2">
    <location>
        <begin position="627"/>
        <end position="641"/>
    </location>
</feature>
<keyword evidence="1" id="KW-0344">Guanine-nucleotide releasing factor</keyword>
<dbReference type="PROSITE" id="PS50010">
    <property type="entry name" value="DH_2"/>
    <property type="match status" value="1"/>
</dbReference>
<evidence type="ECO:0000256" key="1">
    <source>
        <dbReference type="ARBA" id="ARBA00022658"/>
    </source>
</evidence>